<gene>
    <name evidence="7" type="ORF">ADINL_2116</name>
</gene>
<feature type="transmembrane region" description="Helical" evidence="5">
    <location>
        <begin position="130"/>
        <end position="153"/>
    </location>
</feature>
<evidence type="ECO:0000259" key="6">
    <source>
        <dbReference type="Pfam" id="PF04893"/>
    </source>
</evidence>
<reference evidence="7 8" key="1">
    <citation type="journal article" date="2005" name="Int. J. Syst. Evol. Microbiol.">
        <title>Nitrincola lacisaponensis gen. nov., sp. nov., a novel alkaliphilic bacterium isolated from an alkaline, saline lake.</title>
        <authorList>
            <person name="Dimitriu P.A."/>
            <person name="Shukla S.K."/>
            <person name="Conradt J."/>
            <person name="Marquez M.C."/>
            <person name="Ventosa A."/>
            <person name="Maglia A."/>
            <person name="Peyton B.M."/>
            <person name="Pinkart H.C."/>
            <person name="Mormile M.R."/>
        </authorList>
    </citation>
    <scope>NUCLEOTIDE SEQUENCE [LARGE SCALE GENOMIC DNA]</scope>
    <source>
        <strain evidence="7 8">4CA</strain>
    </source>
</reference>
<keyword evidence="4 5" id="KW-0472">Membrane</keyword>
<feature type="transmembrane region" description="Helical" evidence="5">
    <location>
        <begin position="165"/>
        <end position="190"/>
    </location>
</feature>
<sequence length="201" mass="22024">MLLHQISGVMFHQQSIWKTIRERNYTILECYTHALIWLCAIAPVSFFIGTTQVGWSIGMGDAVRLTTSSALMIAIVFYIALLVGVAFIAHVIHWMEKTYGADSDLEHCMVLATCTATPLLLAGITGLWPMLWFVVGVGLLALAYTVYILYSGVPELMNIPVDRGFMFSTSILTVGMVVLVSMLASTVVLWDLGIAPSFISG</sequence>
<dbReference type="EMBL" id="JMSZ01000032">
    <property type="protein sequence ID" value="KDE38987.1"/>
    <property type="molecule type" value="Genomic_DNA"/>
</dbReference>
<proteinExistence type="predicted"/>
<evidence type="ECO:0000256" key="3">
    <source>
        <dbReference type="ARBA" id="ARBA00022989"/>
    </source>
</evidence>
<dbReference type="InterPro" id="IPR006977">
    <property type="entry name" value="Yip1_dom"/>
</dbReference>
<keyword evidence="8" id="KW-1185">Reference proteome</keyword>
<organism evidence="7 8">
    <name type="scientific">Nitrincola lacisaponensis</name>
    <dbReference type="NCBI Taxonomy" id="267850"/>
    <lineage>
        <taxon>Bacteria</taxon>
        <taxon>Pseudomonadati</taxon>
        <taxon>Pseudomonadota</taxon>
        <taxon>Gammaproteobacteria</taxon>
        <taxon>Oceanospirillales</taxon>
        <taxon>Oceanospirillaceae</taxon>
        <taxon>Nitrincola</taxon>
    </lineage>
</organism>
<dbReference type="GO" id="GO:0016020">
    <property type="term" value="C:membrane"/>
    <property type="evidence" value="ECO:0007669"/>
    <property type="project" value="UniProtKB-SubCell"/>
</dbReference>
<accession>A0A063Y3D1</accession>
<feature type="transmembrane region" description="Helical" evidence="5">
    <location>
        <begin position="105"/>
        <end position="124"/>
    </location>
</feature>
<feature type="domain" description="Yip1" evidence="6">
    <location>
        <begin position="8"/>
        <end position="182"/>
    </location>
</feature>
<dbReference type="Pfam" id="PF04893">
    <property type="entry name" value="Yip1"/>
    <property type="match status" value="1"/>
</dbReference>
<protein>
    <submittedName>
        <fullName evidence="7">Putative membrane protein</fullName>
    </submittedName>
</protein>
<dbReference type="RefSeq" id="WP_036547550.1">
    <property type="nucleotide sequence ID" value="NZ_JBKBNO010000004.1"/>
</dbReference>
<dbReference type="PATRIC" id="fig|267850.7.peg.2084"/>
<evidence type="ECO:0000256" key="2">
    <source>
        <dbReference type="ARBA" id="ARBA00022692"/>
    </source>
</evidence>
<comment type="caution">
    <text evidence="7">The sequence shown here is derived from an EMBL/GenBank/DDBJ whole genome shotgun (WGS) entry which is preliminary data.</text>
</comment>
<comment type="subcellular location">
    <subcellularLocation>
        <location evidence="1">Membrane</location>
        <topology evidence="1">Multi-pass membrane protein</topology>
    </subcellularLocation>
</comment>
<dbReference type="Proteomes" id="UP000027318">
    <property type="component" value="Unassembled WGS sequence"/>
</dbReference>
<keyword evidence="3 5" id="KW-1133">Transmembrane helix</keyword>
<dbReference type="STRING" id="267850.ADINL_2116"/>
<dbReference type="OrthoDB" id="9808452at2"/>
<evidence type="ECO:0000256" key="5">
    <source>
        <dbReference type="SAM" id="Phobius"/>
    </source>
</evidence>
<name>A0A063Y3D1_9GAMM</name>
<evidence type="ECO:0000313" key="8">
    <source>
        <dbReference type="Proteomes" id="UP000027318"/>
    </source>
</evidence>
<evidence type="ECO:0000256" key="4">
    <source>
        <dbReference type="ARBA" id="ARBA00023136"/>
    </source>
</evidence>
<dbReference type="AlphaFoldDB" id="A0A063Y3D1"/>
<feature type="transmembrane region" description="Helical" evidence="5">
    <location>
        <begin position="70"/>
        <end position="93"/>
    </location>
</feature>
<keyword evidence="2 5" id="KW-0812">Transmembrane</keyword>
<evidence type="ECO:0000256" key="1">
    <source>
        <dbReference type="ARBA" id="ARBA00004141"/>
    </source>
</evidence>
<evidence type="ECO:0000313" key="7">
    <source>
        <dbReference type="EMBL" id="KDE38987.1"/>
    </source>
</evidence>
<feature type="transmembrane region" description="Helical" evidence="5">
    <location>
        <begin position="30"/>
        <end position="50"/>
    </location>
</feature>